<accession>A0A9W6KU00</accession>
<evidence type="ECO:0000313" key="2">
    <source>
        <dbReference type="Proteomes" id="UP001143480"/>
    </source>
</evidence>
<dbReference type="Proteomes" id="UP001143480">
    <property type="component" value="Unassembled WGS sequence"/>
</dbReference>
<evidence type="ECO:0000313" key="1">
    <source>
        <dbReference type="EMBL" id="GLL08042.1"/>
    </source>
</evidence>
<protein>
    <submittedName>
        <fullName evidence="1">Uncharacterized protein</fullName>
    </submittedName>
</protein>
<dbReference type="AlphaFoldDB" id="A0A9W6KU00"/>
<proteinExistence type="predicted"/>
<gene>
    <name evidence="1" type="ORF">GCM10017581_098020</name>
</gene>
<name>A0A9W6KU00_9ACTN</name>
<reference evidence="1" key="2">
    <citation type="submission" date="2023-01" db="EMBL/GenBank/DDBJ databases">
        <authorList>
            <person name="Sun Q."/>
            <person name="Evtushenko L."/>
        </authorList>
    </citation>
    <scope>NUCLEOTIDE SEQUENCE</scope>
    <source>
        <strain evidence="1">VKM Ac-1321</strain>
    </source>
</reference>
<dbReference type="EMBL" id="BSFP01000123">
    <property type="protein sequence ID" value="GLL08042.1"/>
    <property type="molecule type" value="Genomic_DNA"/>
</dbReference>
<reference evidence="1" key="1">
    <citation type="journal article" date="2014" name="Int. J. Syst. Evol. Microbiol.">
        <title>Complete genome sequence of Corynebacterium casei LMG S-19264T (=DSM 44701T), isolated from a smear-ripened cheese.</title>
        <authorList>
            <consortium name="US DOE Joint Genome Institute (JGI-PGF)"/>
            <person name="Walter F."/>
            <person name="Albersmeier A."/>
            <person name="Kalinowski J."/>
            <person name="Ruckert C."/>
        </authorList>
    </citation>
    <scope>NUCLEOTIDE SEQUENCE</scope>
    <source>
        <strain evidence="1">VKM Ac-1321</strain>
    </source>
</reference>
<comment type="caution">
    <text evidence="1">The sequence shown here is derived from an EMBL/GenBank/DDBJ whole genome shotgun (WGS) entry which is preliminary data.</text>
</comment>
<dbReference type="RefSeq" id="WP_271190244.1">
    <property type="nucleotide sequence ID" value="NZ_BSFP01000123.1"/>
</dbReference>
<organism evidence="1 2">
    <name type="scientific">Dactylosporangium matsuzakiense</name>
    <dbReference type="NCBI Taxonomy" id="53360"/>
    <lineage>
        <taxon>Bacteria</taxon>
        <taxon>Bacillati</taxon>
        <taxon>Actinomycetota</taxon>
        <taxon>Actinomycetes</taxon>
        <taxon>Micromonosporales</taxon>
        <taxon>Micromonosporaceae</taxon>
        <taxon>Dactylosporangium</taxon>
    </lineage>
</organism>
<sequence>MNASENVNAGSYAGRGTLAARNVEMCWCVSEGLIGVSAVRRGVETAQAVRHRPLSLPRAATLHHIPSVE</sequence>
<keyword evidence="2" id="KW-1185">Reference proteome</keyword>